<dbReference type="AlphaFoldDB" id="A0A364JZN6"/>
<dbReference type="OrthoDB" id="1155193at2"/>
<name>A0A364JZN6_9HYPH</name>
<proteinExistence type="predicted"/>
<keyword evidence="2" id="KW-1185">Reference proteome</keyword>
<reference evidence="1 2" key="1">
    <citation type="submission" date="2018-06" db="EMBL/GenBank/DDBJ databases">
        <title>Genomic Encyclopedia of Type Strains, Phase IV (KMG-IV): sequencing the most valuable type-strain genomes for metagenomic binning, comparative biology and taxonomic classification.</title>
        <authorList>
            <person name="Goeker M."/>
        </authorList>
    </citation>
    <scope>NUCLEOTIDE SEQUENCE [LARGE SCALE GENOMIC DNA]</scope>
    <source>
        <strain evidence="1 2">DSM 26720</strain>
    </source>
</reference>
<dbReference type="RefSeq" id="WP_111574028.1">
    <property type="nucleotide sequence ID" value="NZ_JBHEEY010000001.1"/>
</dbReference>
<dbReference type="EMBL" id="QLMK01000001">
    <property type="protein sequence ID" value="RAK34192.1"/>
    <property type="molecule type" value="Genomic_DNA"/>
</dbReference>
<comment type="caution">
    <text evidence="1">The sequence shown here is derived from an EMBL/GenBank/DDBJ whole genome shotgun (WGS) entry which is preliminary data.</text>
</comment>
<protein>
    <submittedName>
        <fullName evidence="1">Uncharacterized protein DUF3472</fullName>
    </submittedName>
</protein>
<dbReference type="Proteomes" id="UP000249453">
    <property type="component" value="Unassembled WGS sequence"/>
</dbReference>
<dbReference type="InterPro" id="IPR021862">
    <property type="entry name" value="DUF3472"/>
</dbReference>
<evidence type="ECO:0000313" key="1">
    <source>
        <dbReference type="EMBL" id="RAK34192.1"/>
    </source>
</evidence>
<sequence>MKKRYNFVNPDDTELVPSWGPYISSVFESNTAELYYVEQYVPSDGLAQCIYWSCCNFYFNQRGGYAGIQHNNTYNNICSIWDVKDRPPGEPTEALLEYAAPGTNVSHFQGEGTGLHTDNETDSPMPWKADTWYATVIRRWYKPDEDMTHMAHFMYDYSSGIWTEYMAASIPEKNLPLTGTQIGGFLERYSGSALGYSGVYGQHFKMHPGGIWENLYTM</sequence>
<gene>
    <name evidence="1" type="ORF">C7374_101526</name>
</gene>
<accession>A0A364JZN6</accession>
<organism evidence="1 2">
    <name type="scientific">Falsochrobactrum ovis</name>
    <dbReference type="NCBI Taxonomy" id="1293442"/>
    <lineage>
        <taxon>Bacteria</taxon>
        <taxon>Pseudomonadati</taxon>
        <taxon>Pseudomonadota</taxon>
        <taxon>Alphaproteobacteria</taxon>
        <taxon>Hyphomicrobiales</taxon>
        <taxon>Brucellaceae</taxon>
        <taxon>Falsochrobactrum</taxon>
    </lineage>
</organism>
<dbReference type="Pfam" id="PF11958">
    <property type="entry name" value="DUF3472"/>
    <property type="match status" value="1"/>
</dbReference>
<evidence type="ECO:0000313" key="2">
    <source>
        <dbReference type="Proteomes" id="UP000249453"/>
    </source>
</evidence>